<organism evidence="1 2">
    <name type="scientific">Sclerotinia sclerotiorum (strain ATCC 18683 / 1980 / Ss-1)</name>
    <name type="common">White mold</name>
    <name type="synonym">Whetzelinia sclerotiorum</name>
    <dbReference type="NCBI Taxonomy" id="665079"/>
    <lineage>
        <taxon>Eukaryota</taxon>
        <taxon>Fungi</taxon>
        <taxon>Dikarya</taxon>
        <taxon>Ascomycota</taxon>
        <taxon>Pezizomycotina</taxon>
        <taxon>Leotiomycetes</taxon>
        <taxon>Helotiales</taxon>
        <taxon>Sclerotiniaceae</taxon>
        <taxon>Sclerotinia</taxon>
    </lineage>
</organism>
<dbReference type="InParanoid" id="A7EJY9"/>
<dbReference type="EMBL" id="CH476627">
    <property type="protein sequence ID" value="EDO03155.1"/>
    <property type="molecule type" value="Genomic_DNA"/>
</dbReference>
<accession>A7EJY9</accession>
<evidence type="ECO:0000313" key="2">
    <source>
        <dbReference type="Proteomes" id="UP000001312"/>
    </source>
</evidence>
<reference evidence="2" key="1">
    <citation type="journal article" date="2011" name="PLoS Genet.">
        <title>Genomic analysis of the necrotrophic fungal pathogens Sclerotinia sclerotiorum and Botrytis cinerea.</title>
        <authorList>
            <person name="Amselem J."/>
            <person name="Cuomo C.A."/>
            <person name="van Kan J.A."/>
            <person name="Viaud M."/>
            <person name="Benito E.P."/>
            <person name="Couloux A."/>
            <person name="Coutinho P.M."/>
            <person name="de Vries R.P."/>
            <person name="Dyer P.S."/>
            <person name="Fillinger S."/>
            <person name="Fournier E."/>
            <person name="Gout L."/>
            <person name="Hahn M."/>
            <person name="Kohn L."/>
            <person name="Lapalu N."/>
            <person name="Plummer K.M."/>
            <person name="Pradier J.M."/>
            <person name="Quevillon E."/>
            <person name="Sharon A."/>
            <person name="Simon A."/>
            <person name="ten Have A."/>
            <person name="Tudzynski B."/>
            <person name="Tudzynski P."/>
            <person name="Wincker P."/>
            <person name="Andrew M."/>
            <person name="Anthouard V."/>
            <person name="Beever R.E."/>
            <person name="Beffa R."/>
            <person name="Benoit I."/>
            <person name="Bouzid O."/>
            <person name="Brault B."/>
            <person name="Chen Z."/>
            <person name="Choquer M."/>
            <person name="Collemare J."/>
            <person name="Cotton P."/>
            <person name="Danchin E.G."/>
            <person name="Da Silva C."/>
            <person name="Gautier A."/>
            <person name="Giraud C."/>
            <person name="Giraud T."/>
            <person name="Gonzalez C."/>
            <person name="Grossetete S."/>
            <person name="Guldener U."/>
            <person name="Henrissat B."/>
            <person name="Howlett B.J."/>
            <person name="Kodira C."/>
            <person name="Kretschmer M."/>
            <person name="Lappartient A."/>
            <person name="Leroch M."/>
            <person name="Levis C."/>
            <person name="Mauceli E."/>
            <person name="Neuveglise C."/>
            <person name="Oeser B."/>
            <person name="Pearson M."/>
            <person name="Poulain J."/>
            <person name="Poussereau N."/>
            <person name="Quesneville H."/>
            <person name="Rascle C."/>
            <person name="Schumacher J."/>
            <person name="Segurens B."/>
            <person name="Sexton A."/>
            <person name="Silva E."/>
            <person name="Sirven C."/>
            <person name="Soanes D.M."/>
            <person name="Talbot N.J."/>
            <person name="Templeton M."/>
            <person name="Yandava C."/>
            <person name="Yarden O."/>
            <person name="Zeng Q."/>
            <person name="Rollins J.A."/>
            <person name="Lebrun M.H."/>
            <person name="Dickman M."/>
        </authorList>
    </citation>
    <scope>NUCLEOTIDE SEQUENCE [LARGE SCALE GENOMIC DNA]</scope>
    <source>
        <strain evidence="2">ATCC 18683 / 1980 / Ss-1</strain>
    </source>
</reference>
<gene>
    <name evidence="1" type="ORF">SS1G_05635</name>
</gene>
<proteinExistence type="predicted"/>
<dbReference type="KEGG" id="ssl:SS1G_05635"/>
<keyword evidence="2" id="KW-1185">Reference proteome</keyword>
<dbReference type="RefSeq" id="XP_001592714.1">
    <property type="nucleotide sequence ID" value="XM_001592664.1"/>
</dbReference>
<sequence>MRPSSKDDLCQFYARHIEVRMIFRFPLRTECCVWIVLRTLQNGQTLGAHQNEVYQEAPEYSENSCVGKSMKCRWFIKKASKKVMVSEEVTYFSSGCWLWALGRGLEGKCHGVGFRGAQYGLFLLPRVANLG</sequence>
<evidence type="ECO:0000313" key="1">
    <source>
        <dbReference type="EMBL" id="EDO03155.1"/>
    </source>
</evidence>
<protein>
    <submittedName>
        <fullName evidence="1">Uncharacterized protein</fullName>
    </submittedName>
</protein>
<dbReference type="AlphaFoldDB" id="A7EJY9"/>
<dbReference type="HOGENOM" id="CLU_1928845_0_0_1"/>
<dbReference type="GeneID" id="5489376"/>
<name>A7EJY9_SCLS1</name>
<dbReference type="Proteomes" id="UP000001312">
    <property type="component" value="Unassembled WGS sequence"/>
</dbReference>